<organism evidence="1 2">
    <name type="scientific">Sphaerodactylus townsendi</name>
    <dbReference type="NCBI Taxonomy" id="933632"/>
    <lineage>
        <taxon>Eukaryota</taxon>
        <taxon>Metazoa</taxon>
        <taxon>Chordata</taxon>
        <taxon>Craniata</taxon>
        <taxon>Vertebrata</taxon>
        <taxon>Euteleostomi</taxon>
        <taxon>Lepidosauria</taxon>
        <taxon>Squamata</taxon>
        <taxon>Bifurcata</taxon>
        <taxon>Gekkota</taxon>
        <taxon>Sphaerodactylidae</taxon>
        <taxon>Sphaerodactylus</taxon>
    </lineage>
</organism>
<dbReference type="Proteomes" id="UP000827872">
    <property type="component" value="Linkage Group LG12"/>
</dbReference>
<protein>
    <submittedName>
        <fullName evidence="1">Uncharacterized protein</fullName>
    </submittedName>
</protein>
<accession>A0ACB8EYF7</accession>
<comment type="caution">
    <text evidence="1">The sequence shown here is derived from an EMBL/GenBank/DDBJ whole genome shotgun (WGS) entry which is preliminary data.</text>
</comment>
<evidence type="ECO:0000313" key="2">
    <source>
        <dbReference type="Proteomes" id="UP000827872"/>
    </source>
</evidence>
<name>A0ACB8EYF7_9SAUR</name>
<evidence type="ECO:0000313" key="1">
    <source>
        <dbReference type="EMBL" id="KAH7997602.1"/>
    </source>
</evidence>
<sequence length="415" mass="46992">MSGQRKCPNCGSSRIAEDSHYSQDHLVCVDCGYILIEGSLTTTYTDESYLQPVTYLQSSGQNEQKSRSVLRGTRRVRHLCEVLRLPSEFKDTAVAYYERAIKHSTFHWVRLNKKEILVGCCIFATCRQHNWPITMGSICSLLYADKEVFATTYFSFLKELELDVPALSLVDLVKTQLGSFQLFQNSSNIPSEFVEDRKKLETRTVELVELASETWLVTGRHPIPIIIAAAYLAWQSLRPAGRVTRTLPQFCMLAGTDLPPPAYQRLKELRNILLKMASELAWLRVLKVNKKSVVKYIADLLQYRCRLLRAAFDTGDSAADDCLGDLAAEPLEALDTETNVKAERALASEEKLQCSSQQPPLLPPSMLNPRKKQRRDVPSPQLSIIGDEPILDSEIQQYLRTPEEKERFCKAQASL</sequence>
<gene>
    <name evidence="1" type="ORF">K3G42_003279</name>
</gene>
<dbReference type="EMBL" id="CM037625">
    <property type="protein sequence ID" value="KAH7997602.1"/>
    <property type="molecule type" value="Genomic_DNA"/>
</dbReference>
<reference evidence="1" key="1">
    <citation type="submission" date="2021-08" db="EMBL/GenBank/DDBJ databases">
        <title>The first chromosome-level gecko genome reveals the dynamic sex chromosomes of Neotropical dwarf geckos (Sphaerodactylidae: Sphaerodactylus).</title>
        <authorList>
            <person name="Pinto B.J."/>
            <person name="Keating S.E."/>
            <person name="Gamble T."/>
        </authorList>
    </citation>
    <scope>NUCLEOTIDE SEQUENCE</scope>
    <source>
        <strain evidence="1">TG3544</strain>
    </source>
</reference>
<keyword evidence="2" id="KW-1185">Reference proteome</keyword>
<proteinExistence type="predicted"/>